<dbReference type="AlphaFoldDB" id="A0A4Y2AU21"/>
<accession>A0A4Y2AU21</accession>
<organism evidence="1 2">
    <name type="scientific">Araneus ventricosus</name>
    <name type="common">Orbweaver spider</name>
    <name type="synonym">Epeira ventricosa</name>
    <dbReference type="NCBI Taxonomy" id="182803"/>
    <lineage>
        <taxon>Eukaryota</taxon>
        <taxon>Metazoa</taxon>
        <taxon>Ecdysozoa</taxon>
        <taxon>Arthropoda</taxon>
        <taxon>Chelicerata</taxon>
        <taxon>Arachnida</taxon>
        <taxon>Araneae</taxon>
        <taxon>Araneomorphae</taxon>
        <taxon>Entelegynae</taxon>
        <taxon>Araneoidea</taxon>
        <taxon>Araneidae</taxon>
        <taxon>Araneus</taxon>
    </lineage>
</organism>
<gene>
    <name evidence="1" type="ORF">AVEN_196358_1</name>
</gene>
<evidence type="ECO:0000313" key="2">
    <source>
        <dbReference type="Proteomes" id="UP000499080"/>
    </source>
</evidence>
<dbReference type="EMBL" id="BGPR01000033">
    <property type="protein sequence ID" value="GBL83511.1"/>
    <property type="molecule type" value="Genomic_DNA"/>
</dbReference>
<comment type="caution">
    <text evidence="1">The sequence shown here is derived from an EMBL/GenBank/DDBJ whole genome shotgun (WGS) entry which is preliminary data.</text>
</comment>
<name>A0A4Y2AU21_ARAVE</name>
<reference evidence="1 2" key="1">
    <citation type="journal article" date="2019" name="Sci. Rep.">
        <title>Orb-weaving spider Araneus ventricosus genome elucidates the spidroin gene catalogue.</title>
        <authorList>
            <person name="Kono N."/>
            <person name="Nakamura H."/>
            <person name="Ohtoshi R."/>
            <person name="Moran D.A.P."/>
            <person name="Shinohara A."/>
            <person name="Yoshida Y."/>
            <person name="Fujiwara M."/>
            <person name="Mori M."/>
            <person name="Tomita M."/>
            <person name="Arakawa K."/>
        </authorList>
    </citation>
    <scope>NUCLEOTIDE SEQUENCE [LARGE SCALE GENOMIC DNA]</scope>
</reference>
<protein>
    <submittedName>
        <fullName evidence="1">Uncharacterized protein</fullName>
    </submittedName>
</protein>
<dbReference type="Proteomes" id="UP000499080">
    <property type="component" value="Unassembled WGS sequence"/>
</dbReference>
<proteinExistence type="predicted"/>
<evidence type="ECO:0000313" key="1">
    <source>
        <dbReference type="EMBL" id="GBL83511.1"/>
    </source>
</evidence>
<sequence length="123" mass="13889">MEDEGLFTTMQEKHVAQVTGTITLLQISNVNRQQFTNNGSNSTFNNAQFTGFRARTAEETPKSFLEGARTPFIYPCSTGCYTSRGNIWHILVSPLLMEISRKGSHIRESSNCSQDRQIRRQVA</sequence>
<keyword evidence="2" id="KW-1185">Reference proteome</keyword>